<organism evidence="8 9">
    <name type="scientific">Pseudoalteromonas luteoviolacea S4054</name>
    <dbReference type="NCBI Taxonomy" id="1129367"/>
    <lineage>
        <taxon>Bacteria</taxon>
        <taxon>Pseudomonadati</taxon>
        <taxon>Pseudomonadota</taxon>
        <taxon>Gammaproteobacteria</taxon>
        <taxon>Alteromonadales</taxon>
        <taxon>Pseudoalteromonadaceae</taxon>
        <taxon>Pseudoalteromonas</taxon>
    </lineage>
</organism>
<evidence type="ECO:0000256" key="6">
    <source>
        <dbReference type="ARBA" id="ARBA00022840"/>
    </source>
</evidence>
<dbReference type="InterPro" id="IPR004399">
    <property type="entry name" value="HMP/HMP-P_kinase_dom"/>
</dbReference>
<dbReference type="CDD" id="cd01169">
    <property type="entry name" value="HMPP_kinase"/>
    <property type="match status" value="1"/>
</dbReference>
<evidence type="ECO:0000256" key="5">
    <source>
        <dbReference type="ARBA" id="ARBA00022777"/>
    </source>
</evidence>
<dbReference type="Gene3D" id="3.40.1190.20">
    <property type="match status" value="1"/>
</dbReference>
<evidence type="ECO:0000256" key="3">
    <source>
        <dbReference type="ARBA" id="ARBA00022679"/>
    </source>
</evidence>
<keyword evidence="6" id="KW-0067">ATP-binding</keyword>
<proteinExistence type="predicted"/>
<dbReference type="RefSeq" id="WP_046357820.1">
    <property type="nucleotide sequence ID" value="NZ_AUXW01000177.1"/>
</dbReference>
<name>A0A0F6A6I4_9GAMM</name>
<evidence type="ECO:0000256" key="1">
    <source>
        <dbReference type="ARBA" id="ARBA00004948"/>
    </source>
</evidence>
<dbReference type="GO" id="GO:0005524">
    <property type="term" value="F:ATP binding"/>
    <property type="evidence" value="ECO:0007669"/>
    <property type="project" value="UniProtKB-KW"/>
</dbReference>
<dbReference type="SUPFAM" id="SSF53613">
    <property type="entry name" value="Ribokinase-like"/>
    <property type="match status" value="1"/>
</dbReference>
<sequence length="273" mass="28465">MPEANSFNPAPITLTIAGSDSGGGAGIQADIKAMSANGAFAASVITAVTAQNTCAVNAVFPIPVEVVAQQIDTVLSDLNVAAIKVGMLFSPELVKTVATCLTNYKGLIVLDPVMVAKSGDTLVEQSAVDAIIKHMLPLADLITPNLPEAAILLGTQTIEDQTKQAQALIELGANNVLLKGGHGQGQICTDILALNGGEFINYTTPRIATKNTHGTGCTYSSAISAFLAHGSSLQDAVAKAHQYLHQAIVHSQRLTVGTGHGPVHHFHKYWIDK</sequence>
<dbReference type="InterPro" id="IPR029056">
    <property type="entry name" value="Ribokinase-like"/>
</dbReference>
<feature type="domain" description="Pyridoxamine kinase/Phosphomethylpyrimidine kinase" evidence="7">
    <location>
        <begin position="20"/>
        <end position="264"/>
    </location>
</feature>
<evidence type="ECO:0000256" key="4">
    <source>
        <dbReference type="ARBA" id="ARBA00022741"/>
    </source>
</evidence>
<keyword evidence="5" id="KW-0418">Kinase</keyword>
<comment type="pathway">
    <text evidence="1">Cofactor biosynthesis; thiamine diphosphate biosynthesis.</text>
</comment>
<dbReference type="NCBIfam" id="TIGR00097">
    <property type="entry name" value="HMP-P_kinase"/>
    <property type="match status" value="1"/>
</dbReference>
<dbReference type="PANTHER" id="PTHR20858">
    <property type="entry name" value="PHOSPHOMETHYLPYRIMIDINE KINASE"/>
    <property type="match status" value="1"/>
</dbReference>
<evidence type="ECO:0000259" key="7">
    <source>
        <dbReference type="Pfam" id="PF08543"/>
    </source>
</evidence>
<dbReference type="FunFam" id="3.40.1190.20:FF:000003">
    <property type="entry name" value="Phosphomethylpyrimidine kinase ThiD"/>
    <property type="match status" value="1"/>
</dbReference>
<dbReference type="GO" id="GO:0009228">
    <property type="term" value="P:thiamine biosynthetic process"/>
    <property type="evidence" value="ECO:0007669"/>
    <property type="project" value="InterPro"/>
</dbReference>
<evidence type="ECO:0000256" key="2">
    <source>
        <dbReference type="ARBA" id="ARBA00012135"/>
    </source>
</evidence>
<dbReference type="GO" id="GO:0005829">
    <property type="term" value="C:cytosol"/>
    <property type="evidence" value="ECO:0007669"/>
    <property type="project" value="TreeGrafter"/>
</dbReference>
<dbReference type="EC" id="2.7.1.49" evidence="2"/>
<dbReference type="GO" id="GO:0008972">
    <property type="term" value="F:phosphomethylpyrimidine kinase activity"/>
    <property type="evidence" value="ECO:0007669"/>
    <property type="project" value="InterPro"/>
</dbReference>
<evidence type="ECO:0000313" key="8">
    <source>
        <dbReference type="EMBL" id="KKE81785.1"/>
    </source>
</evidence>
<dbReference type="Proteomes" id="UP000033434">
    <property type="component" value="Unassembled WGS sequence"/>
</dbReference>
<reference evidence="8 9" key="1">
    <citation type="journal article" date="2015" name="BMC Genomics">
        <title>Genome mining reveals unlocked bioactive potential of marine Gram-negative bacteria.</title>
        <authorList>
            <person name="Machado H."/>
            <person name="Sonnenschein E.C."/>
            <person name="Melchiorsen J."/>
            <person name="Gram L."/>
        </authorList>
    </citation>
    <scope>NUCLEOTIDE SEQUENCE [LARGE SCALE GENOMIC DNA]</scope>
    <source>
        <strain evidence="8 9">S4054</strain>
    </source>
</reference>
<dbReference type="UniPathway" id="UPA00060">
    <property type="reaction ID" value="UER00138"/>
</dbReference>
<dbReference type="InterPro" id="IPR013749">
    <property type="entry name" value="PM/HMP-P_kinase-1"/>
</dbReference>
<dbReference type="EMBL" id="AUXW01000177">
    <property type="protein sequence ID" value="KKE81785.1"/>
    <property type="molecule type" value="Genomic_DNA"/>
</dbReference>
<comment type="caution">
    <text evidence="8">The sequence shown here is derived from an EMBL/GenBank/DDBJ whole genome shotgun (WGS) entry which is preliminary data.</text>
</comment>
<evidence type="ECO:0000313" key="9">
    <source>
        <dbReference type="Proteomes" id="UP000033434"/>
    </source>
</evidence>
<dbReference type="GO" id="GO:0009229">
    <property type="term" value="P:thiamine diphosphate biosynthetic process"/>
    <property type="evidence" value="ECO:0007669"/>
    <property type="project" value="UniProtKB-UniPathway"/>
</dbReference>
<dbReference type="Pfam" id="PF08543">
    <property type="entry name" value="Phos_pyr_kin"/>
    <property type="match status" value="1"/>
</dbReference>
<accession>A0A0F6A6I4</accession>
<keyword evidence="3" id="KW-0808">Transferase</keyword>
<gene>
    <name evidence="8" type="ORF">N479_21380</name>
</gene>
<protein>
    <recommendedName>
        <fullName evidence="2">hydroxymethylpyrimidine kinase</fullName>
        <ecNumber evidence="2">2.7.1.49</ecNumber>
    </recommendedName>
</protein>
<dbReference type="AlphaFoldDB" id="A0A0F6A6I4"/>
<keyword evidence="4" id="KW-0547">Nucleotide-binding</keyword>
<dbReference type="PATRIC" id="fig|1129367.4.peg.4443"/>
<dbReference type="GO" id="GO:0008902">
    <property type="term" value="F:hydroxymethylpyrimidine kinase activity"/>
    <property type="evidence" value="ECO:0007669"/>
    <property type="project" value="UniProtKB-EC"/>
</dbReference>
<dbReference type="PANTHER" id="PTHR20858:SF17">
    <property type="entry name" value="HYDROXYMETHYLPYRIMIDINE_PHOSPHOMETHYLPYRIMIDINE KINASE THI20-RELATED"/>
    <property type="match status" value="1"/>
</dbReference>